<dbReference type="RefSeq" id="WP_231440118.1">
    <property type="nucleotide sequence ID" value="NZ_JAJOMB010000003.1"/>
</dbReference>
<evidence type="ECO:0000313" key="1">
    <source>
        <dbReference type="EMBL" id="MCD5310942.1"/>
    </source>
</evidence>
<keyword evidence="2" id="KW-1185">Reference proteome</keyword>
<accession>A0A9X1N9N4</accession>
<protein>
    <submittedName>
        <fullName evidence="1">Uncharacterized protein</fullName>
    </submittedName>
</protein>
<organism evidence="1 2">
    <name type="scientific">Kineosporia babensis</name>
    <dbReference type="NCBI Taxonomy" id="499548"/>
    <lineage>
        <taxon>Bacteria</taxon>
        <taxon>Bacillati</taxon>
        <taxon>Actinomycetota</taxon>
        <taxon>Actinomycetes</taxon>
        <taxon>Kineosporiales</taxon>
        <taxon>Kineosporiaceae</taxon>
        <taxon>Kineosporia</taxon>
    </lineage>
</organism>
<reference evidence="1" key="1">
    <citation type="submission" date="2021-11" db="EMBL/GenBank/DDBJ databases">
        <title>Streptomyces corallinus and Kineosporia corallina sp. nov., two new coral-derived marine actinobacteria.</title>
        <authorList>
            <person name="Buangrab K."/>
            <person name="Sutthacheep M."/>
            <person name="Yeemin T."/>
            <person name="Harunari E."/>
            <person name="Igarashi Y."/>
            <person name="Sripreechasak P."/>
            <person name="Kanchanasin P."/>
            <person name="Tanasupawat S."/>
            <person name="Phongsopitanun W."/>
        </authorList>
    </citation>
    <scope>NUCLEOTIDE SEQUENCE</scope>
    <source>
        <strain evidence="1">JCM 31032</strain>
    </source>
</reference>
<dbReference type="Proteomes" id="UP001138997">
    <property type="component" value="Unassembled WGS sequence"/>
</dbReference>
<comment type="caution">
    <text evidence="1">The sequence shown here is derived from an EMBL/GenBank/DDBJ whole genome shotgun (WGS) entry which is preliminary data.</text>
</comment>
<dbReference type="AlphaFoldDB" id="A0A9X1N9N4"/>
<proteinExistence type="predicted"/>
<dbReference type="EMBL" id="JAJOMB010000003">
    <property type="protein sequence ID" value="MCD5310942.1"/>
    <property type="molecule type" value="Genomic_DNA"/>
</dbReference>
<name>A0A9X1N9N4_9ACTN</name>
<evidence type="ECO:0000313" key="2">
    <source>
        <dbReference type="Proteomes" id="UP001138997"/>
    </source>
</evidence>
<gene>
    <name evidence="1" type="ORF">LR394_08545</name>
</gene>
<sequence length="349" mass="38025">MSGDFRFGLEIEALVQSGPNHSRPEEPTYARQWAVLTPDGECSINGDQHWTQDGRALKATHWDTDGSLVYPEGSRVVHRDIHISYEVWVDQESGLPVGIPFVGMTVTQEVAASLPAHTVIESDEQLFAKTPEGEWFRAGGIVTYPSRAVCGSGAKVVSLPDQPTEDGQRDLVVEEIVPRADPDRCGAKHPTNPTAVPCRLRKGHRFAAHWSTTGCSGSEMRWHGEAASSTPSPEVREVPLSELRDGDAVTVTFVARSEHDAVRGGLWLSEFEMGAGIPSMFLVQQGVAASREIKPLPTTPGTVGTARIDGGQVRRIALNDDRGWYDVRTFEMIPAAYLSDFVELLAGDV</sequence>